<reference evidence="3" key="1">
    <citation type="journal article" date="2019" name="Int. J. Syst. Evol. Microbiol.">
        <title>The Global Catalogue of Microorganisms (GCM) 10K type strain sequencing project: providing services to taxonomists for standard genome sequencing and annotation.</title>
        <authorList>
            <consortium name="The Broad Institute Genomics Platform"/>
            <consortium name="The Broad Institute Genome Sequencing Center for Infectious Disease"/>
            <person name="Wu L."/>
            <person name="Ma J."/>
        </authorList>
    </citation>
    <scope>NUCLEOTIDE SEQUENCE [LARGE SCALE GENOMIC DNA]</scope>
    <source>
        <strain evidence="3">CCUG 62945</strain>
    </source>
</reference>
<dbReference type="InterPro" id="IPR036415">
    <property type="entry name" value="Lamin_tail_dom_sf"/>
</dbReference>
<dbReference type="InterPro" id="IPR001322">
    <property type="entry name" value="Lamin_tail_dom"/>
</dbReference>
<organism evidence="2 3">
    <name type="scientific">Iodobacter arcticus</name>
    <dbReference type="NCBI Taxonomy" id="590593"/>
    <lineage>
        <taxon>Bacteria</taxon>
        <taxon>Pseudomonadati</taxon>
        <taxon>Pseudomonadota</taxon>
        <taxon>Betaproteobacteria</taxon>
        <taxon>Neisseriales</taxon>
        <taxon>Chitinibacteraceae</taxon>
        <taxon>Iodobacter</taxon>
    </lineage>
</organism>
<comment type="caution">
    <text evidence="2">The sequence shown here is derived from an EMBL/GenBank/DDBJ whole genome shotgun (WGS) entry which is preliminary data.</text>
</comment>
<keyword evidence="3" id="KW-1185">Reference proteome</keyword>
<dbReference type="PROSITE" id="PS51257">
    <property type="entry name" value="PROKAR_LIPOPROTEIN"/>
    <property type="match status" value="1"/>
</dbReference>
<proteinExistence type="predicted"/>
<dbReference type="EMBL" id="JBHTBQ010000011">
    <property type="protein sequence ID" value="MFC7419526.1"/>
    <property type="molecule type" value="Genomic_DNA"/>
</dbReference>
<protein>
    <recommendedName>
        <fullName evidence="1">LTD domain-containing protein</fullName>
    </recommendedName>
</protein>
<feature type="domain" description="LTD" evidence="1">
    <location>
        <begin position="51"/>
        <end position="203"/>
    </location>
</feature>
<dbReference type="Proteomes" id="UP001596473">
    <property type="component" value="Unassembled WGS sequence"/>
</dbReference>
<dbReference type="Gene3D" id="3.40.390.10">
    <property type="entry name" value="Collagenase (Catalytic Domain)"/>
    <property type="match status" value="1"/>
</dbReference>
<evidence type="ECO:0000259" key="1">
    <source>
        <dbReference type="PROSITE" id="PS51841"/>
    </source>
</evidence>
<dbReference type="SUPFAM" id="SSF55486">
    <property type="entry name" value="Metalloproteases ('zincins'), catalytic domain"/>
    <property type="match status" value="1"/>
</dbReference>
<name>A0ABW2QVS3_9NEIS</name>
<gene>
    <name evidence="2" type="ORF">ACFQNF_06500</name>
</gene>
<dbReference type="Gene3D" id="2.60.40.1260">
    <property type="entry name" value="Lamin Tail domain"/>
    <property type="match status" value="1"/>
</dbReference>
<evidence type="ECO:0000313" key="3">
    <source>
        <dbReference type="Proteomes" id="UP001596473"/>
    </source>
</evidence>
<dbReference type="InterPro" id="IPR024079">
    <property type="entry name" value="MetalloPept_cat_dom_sf"/>
</dbReference>
<dbReference type="SUPFAM" id="SSF74853">
    <property type="entry name" value="Lamin A/C globular tail domain"/>
    <property type="match status" value="1"/>
</dbReference>
<dbReference type="PROSITE" id="PS51841">
    <property type="entry name" value="LTD"/>
    <property type="match status" value="1"/>
</dbReference>
<evidence type="ECO:0000313" key="2">
    <source>
        <dbReference type="EMBL" id="MFC7419526.1"/>
    </source>
</evidence>
<accession>A0ABW2QVS3</accession>
<sequence length="625" mass="67016">MNNDRLQQYGVGLAGLSLSLILSACGGGGGDAEPASVTPTAPPSVIVPTLTPTSVPASGPALPGALLISEVSSNYLDQTGAWLEIYNSSAQDLLLNGVSLRTAGSGWRGAPESFLLPANTWVKAGGYLLVAAKMAQKRQNTDQIVYVSDFQSTPYWDENGAVELVKDGVTLDFVRFGNSTAMPVSAGAWLGSNVGAMPVTYGQSLVRLGDMKVNSRSKHDWTLVPFATPGGLNDVAAAAVDRDLDGIPDSAEVPGGTFAGIDYYAMGARVGQPDIFIQIDHMKSNDLGITPAKEAMQKVVDAFKVRNIAVHFDSGALYSNEFSPAKFNLGGSRVSKHNEVAYHQCLGMSEKFNCASIYDYKDQSMDIRRKQVFHYLMMANSQKEDGTVGSSGYAELIGNDIIVTLGDWGLNTSSTNEINKLINFQAATIMHELGHNLGLDHGGNEGANNKPNYYSVMNYLYQLTGLGSSAQSASAIDRYFFAKQANGLGWNSLCKLDAGPCSRDFRIDYSDGSGSRLDENNLSESAMIGRGSFGAYADWNLDQQFNRSSYALDLNDDSNKAYLHDYNDWGNLTLAFARVASGNSGASMKRSASVAAINPILNDKQRWSVETAPSASFMAAVRRAH</sequence>
<dbReference type="RefSeq" id="WP_380187059.1">
    <property type="nucleotide sequence ID" value="NZ_JBHTBQ010000011.1"/>
</dbReference>